<dbReference type="EMBL" id="DRUY01000058">
    <property type="protein sequence ID" value="HHI65242.1"/>
    <property type="molecule type" value="Genomic_DNA"/>
</dbReference>
<dbReference type="Gene3D" id="3.30.700.20">
    <property type="entry name" value="Hypothetical protein ph0010, domain 1"/>
    <property type="match status" value="1"/>
</dbReference>
<dbReference type="AlphaFoldDB" id="A0A7C5KED7"/>
<dbReference type="InterPro" id="IPR027485">
    <property type="entry name" value="AMMECR1_N"/>
</dbReference>
<dbReference type="InterPro" id="IPR002733">
    <property type="entry name" value="AMMECR1_domain"/>
</dbReference>
<dbReference type="Gene3D" id="3.30.1490.150">
    <property type="entry name" value="Hypothetical protein ph0010, domain 2"/>
    <property type="match status" value="1"/>
</dbReference>
<dbReference type="SUPFAM" id="SSF143447">
    <property type="entry name" value="AMMECR1-like"/>
    <property type="match status" value="1"/>
</dbReference>
<dbReference type="InterPro" id="IPR036071">
    <property type="entry name" value="AMMECR1_dom_sf"/>
</dbReference>
<protein>
    <submittedName>
        <fullName evidence="2">AmmeMemoRadiSam system protein A</fullName>
    </submittedName>
</protein>
<dbReference type="PANTHER" id="PTHR13016:SF0">
    <property type="entry name" value="AMME SYNDROME CANDIDATE GENE 1 PROTEIN"/>
    <property type="match status" value="1"/>
</dbReference>
<dbReference type="PANTHER" id="PTHR13016">
    <property type="entry name" value="AMMECR1 HOMOLOG"/>
    <property type="match status" value="1"/>
</dbReference>
<organism evidence="2">
    <name type="scientific">Thermodesulfobium narugense</name>
    <dbReference type="NCBI Taxonomy" id="184064"/>
    <lineage>
        <taxon>Bacteria</taxon>
        <taxon>Pseudomonadati</taxon>
        <taxon>Thermodesulfobiota</taxon>
        <taxon>Thermodesulfobiia</taxon>
        <taxon>Thermodesulfobiales</taxon>
        <taxon>Thermodesulfobiaceae</taxon>
        <taxon>Thermodesulfobium</taxon>
    </lineage>
</organism>
<dbReference type="Pfam" id="PF01871">
    <property type="entry name" value="AMMECR1"/>
    <property type="match status" value="1"/>
</dbReference>
<gene>
    <name evidence="2" type="primary">amrA</name>
    <name evidence="2" type="ORF">ENL70_01665</name>
</gene>
<comment type="caution">
    <text evidence="2">The sequence shown here is derived from an EMBL/GenBank/DDBJ whole genome shotgun (WGS) entry which is preliminary data.</text>
</comment>
<dbReference type="InterPro" id="IPR027623">
    <property type="entry name" value="AmmeMemoSam_A"/>
</dbReference>
<name>A0A7C5KED7_9BACT</name>
<sequence length="168" mass="19375">MHPYVQLAKEAVELWIREHKKVDNEYKDLPIFKKRKACFCTIYKNKELRGCIGTIFPIYDSLYYEIIENAISAATRDPRFEPVGVHELDLLEYKVDVLSEIFPVKDLNELDPKVNGIIVKQGSKQGLLLPDLEGVDSVSDQVRIAKMKAGIFNNLPCEYFTFTVERFS</sequence>
<dbReference type="PROSITE" id="PS51112">
    <property type="entry name" value="AMMECR1"/>
    <property type="match status" value="1"/>
</dbReference>
<feature type="domain" description="AMMECR1" evidence="1">
    <location>
        <begin position="1"/>
        <end position="168"/>
    </location>
</feature>
<accession>A0A7C5KED7</accession>
<proteinExistence type="predicted"/>
<evidence type="ECO:0000313" key="2">
    <source>
        <dbReference type="EMBL" id="HHI65242.1"/>
    </source>
</evidence>
<dbReference type="NCBIfam" id="TIGR04335">
    <property type="entry name" value="AmmeMemoSam_A"/>
    <property type="match status" value="1"/>
</dbReference>
<dbReference type="InterPro" id="IPR023473">
    <property type="entry name" value="AMMECR1"/>
</dbReference>
<evidence type="ECO:0000259" key="1">
    <source>
        <dbReference type="PROSITE" id="PS51112"/>
    </source>
</evidence>
<reference evidence="2" key="1">
    <citation type="journal article" date="2020" name="mSystems">
        <title>Genome- and Community-Level Interaction Insights into Carbon Utilization and Element Cycling Functions of Hydrothermarchaeota in Hydrothermal Sediment.</title>
        <authorList>
            <person name="Zhou Z."/>
            <person name="Liu Y."/>
            <person name="Xu W."/>
            <person name="Pan J."/>
            <person name="Luo Z.H."/>
            <person name="Li M."/>
        </authorList>
    </citation>
    <scope>NUCLEOTIDE SEQUENCE [LARGE SCALE GENOMIC DNA]</scope>
    <source>
        <strain evidence="2">SpSt-1019</strain>
    </source>
</reference>